<evidence type="ECO:0000313" key="8">
    <source>
        <dbReference type="Proteomes" id="UP000263642"/>
    </source>
</evidence>
<dbReference type="EMBL" id="DQAY01000154">
    <property type="protein sequence ID" value="HCO26232.1"/>
    <property type="molecule type" value="Genomic_DNA"/>
</dbReference>
<dbReference type="GO" id="GO:0004065">
    <property type="term" value="F:arylsulfatase activity"/>
    <property type="evidence" value="ECO:0007669"/>
    <property type="project" value="TreeGrafter"/>
</dbReference>
<dbReference type="PROSITE" id="PS00149">
    <property type="entry name" value="SULFATASE_2"/>
    <property type="match status" value="1"/>
</dbReference>
<accession>A0A3D3RDP2</accession>
<dbReference type="Proteomes" id="UP000263642">
    <property type="component" value="Unassembled WGS sequence"/>
</dbReference>
<reference evidence="7 8" key="1">
    <citation type="journal article" date="2018" name="Nat. Biotechnol.">
        <title>A standardized bacterial taxonomy based on genome phylogeny substantially revises the tree of life.</title>
        <authorList>
            <person name="Parks D.H."/>
            <person name="Chuvochina M."/>
            <person name="Waite D.W."/>
            <person name="Rinke C."/>
            <person name="Skarshewski A."/>
            <person name="Chaumeil P.A."/>
            <person name="Hugenholtz P."/>
        </authorList>
    </citation>
    <scope>NUCLEOTIDE SEQUENCE [LARGE SCALE GENOMIC DNA]</scope>
    <source>
        <strain evidence="7">UBA9375</strain>
    </source>
</reference>
<evidence type="ECO:0000259" key="6">
    <source>
        <dbReference type="Pfam" id="PF00884"/>
    </source>
</evidence>
<feature type="domain" description="Sulfatase N-terminal" evidence="6">
    <location>
        <begin position="26"/>
        <end position="374"/>
    </location>
</feature>
<sequence length="472" mass="53018">MKLLSVLALFCSLTFFLNSLSAAEQPNIIVLLADDLGYGELGCQGNPQIPTPHIDSLASHGIRFTQAYVTAPNCSPSRAGLLTGRIPTRFGYEFNPIGARNEDSGTGLPPDEQTIAERLHDQGYTTCLIGKWHLGGTADYHPFRHGFDEFFGFTHEGHYFVPPPYHGVTTMLRRKTLPGAKKGRWLSENLIYSTHMGYDEPDYDANNPIIRGGQPVNETEYLTDAFTQEAVSFIHRHQDKPFFLYLAYNAVHSPLQGKKKDMQQFAEIEDIHRRIFAAMLSSMDQSVGKILKQIHESGLDEKTLIVFFSDNGGPTRELTSSNLPLRGEKGSMYEGGLRVPFLMRWTGTLAPKQTIDVPVSSLDIFPTSVALAGASLPQNLDGRNLLPLLLQQKTELPVADFFWRQGRKAALRSGDWKIVQMRGTREKPVWELYNLANDKSETIDLATEQSEKRMELQTRWNELNAQMKPALF</sequence>
<evidence type="ECO:0000256" key="4">
    <source>
        <dbReference type="ARBA" id="ARBA00022837"/>
    </source>
</evidence>
<evidence type="ECO:0000256" key="3">
    <source>
        <dbReference type="ARBA" id="ARBA00022801"/>
    </source>
</evidence>
<dbReference type="PANTHER" id="PTHR42693">
    <property type="entry name" value="ARYLSULFATASE FAMILY MEMBER"/>
    <property type="match status" value="1"/>
</dbReference>
<dbReference type="Pfam" id="PF00884">
    <property type="entry name" value="Sulfatase"/>
    <property type="match status" value="1"/>
</dbReference>
<evidence type="ECO:0000256" key="1">
    <source>
        <dbReference type="ARBA" id="ARBA00008779"/>
    </source>
</evidence>
<dbReference type="GO" id="GO:0046872">
    <property type="term" value="F:metal ion binding"/>
    <property type="evidence" value="ECO:0007669"/>
    <property type="project" value="UniProtKB-KW"/>
</dbReference>
<organism evidence="7 8">
    <name type="scientific">Gimesia maris</name>
    <dbReference type="NCBI Taxonomy" id="122"/>
    <lineage>
        <taxon>Bacteria</taxon>
        <taxon>Pseudomonadati</taxon>
        <taxon>Planctomycetota</taxon>
        <taxon>Planctomycetia</taxon>
        <taxon>Planctomycetales</taxon>
        <taxon>Planctomycetaceae</taxon>
        <taxon>Gimesia</taxon>
    </lineage>
</organism>
<dbReference type="PANTHER" id="PTHR42693:SF53">
    <property type="entry name" value="ENDO-4-O-SULFATASE"/>
    <property type="match status" value="1"/>
</dbReference>
<dbReference type="Gene3D" id="3.40.720.10">
    <property type="entry name" value="Alkaline Phosphatase, subunit A"/>
    <property type="match status" value="1"/>
</dbReference>
<dbReference type="Gene3D" id="3.30.1120.10">
    <property type="match status" value="1"/>
</dbReference>
<gene>
    <name evidence="7" type="ORF">DIT97_25645</name>
</gene>
<comment type="caution">
    <text evidence="7">The sequence shown here is derived from an EMBL/GenBank/DDBJ whole genome shotgun (WGS) entry which is preliminary data.</text>
</comment>
<keyword evidence="5" id="KW-0732">Signal</keyword>
<dbReference type="InterPro" id="IPR024607">
    <property type="entry name" value="Sulfatase_CS"/>
</dbReference>
<name>A0A3D3RDP2_9PLAN</name>
<evidence type="ECO:0000313" key="7">
    <source>
        <dbReference type="EMBL" id="HCO26232.1"/>
    </source>
</evidence>
<dbReference type="CDD" id="cd16144">
    <property type="entry name" value="ARS_like"/>
    <property type="match status" value="1"/>
</dbReference>
<protein>
    <submittedName>
        <fullName evidence="7">N-acetylgalactosamine-4-sulfatase</fullName>
    </submittedName>
</protein>
<keyword evidence="2" id="KW-0479">Metal-binding</keyword>
<dbReference type="InterPro" id="IPR000917">
    <property type="entry name" value="Sulfatase_N"/>
</dbReference>
<keyword evidence="3" id="KW-0378">Hydrolase</keyword>
<feature type="chain" id="PRO_5017604821" evidence="5">
    <location>
        <begin position="23"/>
        <end position="472"/>
    </location>
</feature>
<evidence type="ECO:0000256" key="5">
    <source>
        <dbReference type="SAM" id="SignalP"/>
    </source>
</evidence>
<dbReference type="AlphaFoldDB" id="A0A3D3RDP2"/>
<dbReference type="InterPro" id="IPR050738">
    <property type="entry name" value="Sulfatase"/>
</dbReference>
<feature type="signal peptide" evidence="5">
    <location>
        <begin position="1"/>
        <end position="22"/>
    </location>
</feature>
<comment type="similarity">
    <text evidence="1">Belongs to the sulfatase family.</text>
</comment>
<keyword evidence="4" id="KW-0106">Calcium</keyword>
<dbReference type="InterPro" id="IPR017850">
    <property type="entry name" value="Alkaline_phosphatase_core_sf"/>
</dbReference>
<dbReference type="SUPFAM" id="SSF53649">
    <property type="entry name" value="Alkaline phosphatase-like"/>
    <property type="match status" value="1"/>
</dbReference>
<proteinExistence type="inferred from homology"/>
<evidence type="ECO:0000256" key="2">
    <source>
        <dbReference type="ARBA" id="ARBA00022723"/>
    </source>
</evidence>